<feature type="transmembrane region" description="Helical" evidence="1">
    <location>
        <begin position="32"/>
        <end position="52"/>
    </location>
</feature>
<feature type="signal peptide" evidence="2">
    <location>
        <begin position="1"/>
        <end position="22"/>
    </location>
</feature>
<keyword evidence="2" id="KW-0732">Signal</keyword>
<dbReference type="AlphaFoldDB" id="A0A4U1JJT6"/>
<evidence type="ECO:0000256" key="1">
    <source>
        <dbReference type="SAM" id="Phobius"/>
    </source>
</evidence>
<keyword evidence="1" id="KW-1133">Transmembrane helix</keyword>
<proteinExistence type="predicted"/>
<evidence type="ECO:0000313" key="3">
    <source>
        <dbReference type="EMBL" id="TKD13009.1"/>
    </source>
</evidence>
<name>A0A4U1JJT6_9BACT</name>
<feature type="transmembrane region" description="Helical" evidence="1">
    <location>
        <begin position="99"/>
        <end position="121"/>
    </location>
</feature>
<feature type="chain" id="PRO_5020622392" evidence="2">
    <location>
        <begin position="23"/>
        <end position="136"/>
    </location>
</feature>
<gene>
    <name evidence="3" type="ORF">E8A74_00130</name>
</gene>
<sequence length="136" mass="14667">MPRRIRWAAGLPVLAFPCVARAEVLDKVPPPWTPLVLGCTLVALAVTVALALSAKKTQCVAGFVLACSWAVYRIGGDEWFSDDVGPYLRAELSAGEARVWLGTIVLEGLAPLLAVLVIAAVTTSRYRRPDRPRSRA</sequence>
<protein>
    <submittedName>
        <fullName evidence="3">Uncharacterized protein</fullName>
    </submittedName>
</protein>
<keyword evidence="1" id="KW-0472">Membrane</keyword>
<evidence type="ECO:0000313" key="4">
    <source>
        <dbReference type="Proteomes" id="UP000309215"/>
    </source>
</evidence>
<dbReference type="RefSeq" id="WP_136926825.1">
    <property type="nucleotide sequence ID" value="NZ_SSMQ01000001.1"/>
</dbReference>
<keyword evidence="1" id="KW-0812">Transmembrane</keyword>
<accession>A0A4U1JJT6</accession>
<dbReference type="EMBL" id="SSMQ01000001">
    <property type="protein sequence ID" value="TKD13009.1"/>
    <property type="molecule type" value="Genomic_DNA"/>
</dbReference>
<evidence type="ECO:0000256" key="2">
    <source>
        <dbReference type="SAM" id="SignalP"/>
    </source>
</evidence>
<reference evidence="3 4" key="1">
    <citation type="submission" date="2019-04" db="EMBL/GenBank/DDBJ databases">
        <authorList>
            <person name="Li Y."/>
            <person name="Wang J."/>
        </authorList>
    </citation>
    <scope>NUCLEOTIDE SEQUENCE [LARGE SCALE GENOMIC DNA]</scope>
    <source>
        <strain evidence="3 4">DSM 14668</strain>
    </source>
</reference>
<feature type="transmembrane region" description="Helical" evidence="1">
    <location>
        <begin position="59"/>
        <end position="75"/>
    </location>
</feature>
<comment type="caution">
    <text evidence="3">The sequence shown here is derived from an EMBL/GenBank/DDBJ whole genome shotgun (WGS) entry which is preliminary data.</text>
</comment>
<organism evidence="3 4">
    <name type="scientific">Polyangium fumosum</name>
    <dbReference type="NCBI Taxonomy" id="889272"/>
    <lineage>
        <taxon>Bacteria</taxon>
        <taxon>Pseudomonadati</taxon>
        <taxon>Myxococcota</taxon>
        <taxon>Polyangia</taxon>
        <taxon>Polyangiales</taxon>
        <taxon>Polyangiaceae</taxon>
        <taxon>Polyangium</taxon>
    </lineage>
</organism>
<dbReference type="OrthoDB" id="8453303at2"/>
<keyword evidence="4" id="KW-1185">Reference proteome</keyword>
<dbReference type="Proteomes" id="UP000309215">
    <property type="component" value="Unassembled WGS sequence"/>
</dbReference>